<dbReference type="EMBL" id="CATNWA010019109">
    <property type="protein sequence ID" value="CAI9611333.1"/>
    <property type="molecule type" value="Genomic_DNA"/>
</dbReference>
<evidence type="ECO:0000313" key="1">
    <source>
        <dbReference type="EMBL" id="CAI9611333.1"/>
    </source>
</evidence>
<reference evidence="1" key="1">
    <citation type="submission" date="2023-05" db="EMBL/GenBank/DDBJ databases">
        <authorList>
            <person name="Stuckert A."/>
        </authorList>
    </citation>
    <scope>NUCLEOTIDE SEQUENCE</scope>
</reference>
<gene>
    <name evidence="1" type="ORF">SPARVUS_LOCUS14532334</name>
</gene>
<name>A0ABN9GS10_9NEOB</name>
<dbReference type="Proteomes" id="UP001162483">
    <property type="component" value="Unassembled WGS sequence"/>
</dbReference>
<comment type="caution">
    <text evidence="1">The sequence shown here is derived from an EMBL/GenBank/DDBJ whole genome shotgun (WGS) entry which is preliminary data.</text>
</comment>
<keyword evidence="2" id="KW-1185">Reference proteome</keyword>
<feature type="non-terminal residue" evidence="1">
    <location>
        <position position="1"/>
    </location>
</feature>
<evidence type="ECO:0000313" key="2">
    <source>
        <dbReference type="Proteomes" id="UP001162483"/>
    </source>
</evidence>
<accession>A0ABN9GS10</accession>
<organism evidence="1 2">
    <name type="scientific">Staurois parvus</name>
    <dbReference type="NCBI Taxonomy" id="386267"/>
    <lineage>
        <taxon>Eukaryota</taxon>
        <taxon>Metazoa</taxon>
        <taxon>Chordata</taxon>
        <taxon>Craniata</taxon>
        <taxon>Vertebrata</taxon>
        <taxon>Euteleostomi</taxon>
        <taxon>Amphibia</taxon>
        <taxon>Batrachia</taxon>
        <taxon>Anura</taxon>
        <taxon>Neobatrachia</taxon>
        <taxon>Ranoidea</taxon>
        <taxon>Ranidae</taxon>
        <taxon>Staurois</taxon>
    </lineage>
</organism>
<proteinExistence type="predicted"/>
<sequence length="64" mass="7395">AAIEKYCESCDWLQLITWYKASVTGLVPCDILFTTVHVIIDWPISDHMNQDLTQRSRTPLRTTV</sequence>
<protein>
    <submittedName>
        <fullName evidence="1">Uncharacterized protein</fullName>
    </submittedName>
</protein>